<dbReference type="Proteomes" id="UP001346869">
    <property type="component" value="Unassembled WGS sequence"/>
</dbReference>
<dbReference type="PANTHER" id="PTHR14241">
    <property type="entry name" value="INTERFERON-INDUCED PROTEIN 44"/>
    <property type="match status" value="1"/>
</dbReference>
<gene>
    <name evidence="1" type="ORF">PBY51_006380</name>
</gene>
<accession>A0AAN7WUW0</accession>
<sequence>MGGSFSSRPPPPSPLLSAPWRRINWSDNHSTLQYVKAYQPETEDQVIRILLHGLVGSGKSSFINSVESVLRNRMCIPALVGNATQDCFTREYKTYTFKTGNQGTFPFVINDIIGLKNNCSRGNRNNHVKDVKRVMKGHVKDGYIVNPNAKISKDDRFYKPTPSANDKVHVLVFVIDANKWSLMNEKALEALDDIRDEAKLLDIPQVAILTKIDEVCPEIQKDIKNVYKSKELKEKMEKVSGAVGVPMNCIFPVKNYSKELDLDSDTDALILSALKPILDFGNDHLNKRYA</sequence>
<dbReference type="EMBL" id="JAUZQC010000020">
    <property type="protein sequence ID" value="KAK5852526.1"/>
    <property type="molecule type" value="Genomic_DNA"/>
</dbReference>
<protein>
    <recommendedName>
        <fullName evidence="3">G domain-containing protein</fullName>
    </recommendedName>
</protein>
<organism evidence="1 2">
    <name type="scientific">Eleginops maclovinus</name>
    <name type="common">Patagonian blennie</name>
    <name type="synonym">Eleginus maclovinus</name>
    <dbReference type="NCBI Taxonomy" id="56733"/>
    <lineage>
        <taxon>Eukaryota</taxon>
        <taxon>Metazoa</taxon>
        <taxon>Chordata</taxon>
        <taxon>Craniata</taxon>
        <taxon>Vertebrata</taxon>
        <taxon>Euteleostomi</taxon>
        <taxon>Actinopterygii</taxon>
        <taxon>Neopterygii</taxon>
        <taxon>Teleostei</taxon>
        <taxon>Neoteleostei</taxon>
        <taxon>Acanthomorphata</taxon>
        <taxon>Eupercaria</taxon>
        <taxon>Perciformes</taxon>
        <taxon>Notothenioidei</taxon>
        <taxon>Eleginopidae</taxon>
        <taxon>Eleginops</taxon>
    </lineage>
</organism>
<evidence type="ECO:0008006" key="3">
    <source>
        <dbReference type="Google" id="ProtNLM"/>
    </source>
</evidence>
<dbReference type="PANTHER" id="PTHR14241:SF1">
    <property type="entry name" value="INTERFERON-INDUCED PROTEIN 44-RELATED"/>
    <property type="match status" value="1"/>
</dbReference>
<reference evidence="1 2" key="1">
    <citation type="journal article" date="2023" name="Genes (Basel)">
        <title>Chromosome-Level Genome Assembly and Circadian Gene Repertoire of the Patagonia Blennie Eleginops maclovinus-The Closest Ancestral Proxy of Antarctic Cryonotothenioids.</title>
        <authorList>
            <person name="Cheng C.C."/>
            <person name="Rivera-Colon A.G."/>
            <person name="Minhas B.F."/>
            <person name="Wilson L."/>
            <person name="Rayamajhi N."/>
            <person name="Vargas-Chacoff L."/>
            <person name="Catchen J.M."/>
        </authorList>
    </citation>
    <scope>NUCLEOTIDE SEQUENCE [LARGE SCALE GENOMIC DNA]</scope>
    <source>
        <strain evidence="1">JMC-PN-2008</strain>
    </source>
</reference>
<reference evidence="1 2" key="2">
    <citation type="journal article" date="2023" name="Mol. Biol. Evol.">
        <title>Genomics of Secondarily Temperate Adaptation in the Only Non-Antarctic Icefish.</title>
        <authorList>
            <person name="Rivera-Colon A.G."/>
            <person name="Rayamajhi N."/>
            <person name="Minhas B.F."/>
            <person name="Madrigal G."/>
            <person name="Bilyk K.T."/>
            <person name="Yoon V."/>
            <person name="Hune M."/>
            <person name="Gregory S."/>
            <person name="Cheng C.H.C."/>
            <person name="Catchen J.M."/>
        </authorList>
    </citation>
    <scope>NUCLEOTIDE SEQUENCE [LARGE SCALE GENOMIC DNA]</scope>
    <source>
        <strain evidence="1">JMC-PN-2008</strain>
    </source>
</reference>
<dbReference type="Gene3D" id="3.40.50.300">
    <property type="entry name" value="P-loop containing nucleotide triphosphate hydrolases"/>
    <property type="match status" value="1"/>
</dbReference>
<proteinExistence type="predicted"/>
<dbReference type="SUPFAM" id="SSF52540">
    <property type="entry name" value="P-loop containing nucleoside triphosphate hydrolases"/>
    <property type="match status" value="1"/>
</dbReference>
<dbReference type="AlphaFoldDB" id="A0AAN7WUW0"/>
<evidence type="ECO:0000313" key="2">
    <source>
        <dbReference type="Proteomes" id="UP001346869"/>
    </source>
</evidence>
<dbReference type="GO" id="GO:0006955">
    <property type="term" value="P:immune response"/>
    <property type="evidence" value="ECO:0007669"/>
    <property type="project" value="TreeGrafter"/>
</dbReference>
<name>A0AAN7WUW0_ELEMC</name>
<comment type="caution">
    <text evidence="1">The sequence shown here is derived from an EMBL/GenBank/DDBJ whole genome shotgun (WGS) entry which is preliminary data.</text>
</comment>
<dbReference type="InterPro" id="IPR027417">
    <property type="entry name" value="P-loop_NTPase"/>
</dbReference>
<evidence type="ECO:0000313" key="1">
    <source>
        <dbReference type="EMBL" id="KAK5852526.1"/>
    </source>
</evidence>
<keyword evidence="2" id="KW-1185">Reference proteome</keyword>